<comment type="caution">
    <text evidence="1">The sequence shown here is derived from an EMBL/GenBank/DDBJ whole genome shotgun (WGS) entry which is preliminary data.</text>
</comment>
<protein>
    <submittedName>
        <fullName evidence="1">Uncharacterized protein</fullName>
    </submittedName>
</protein>
<keyword evidence="2" id="KW-1185">Reference proteome</keyword>
<organism evidence="1 2">
    <name type="scientific">Sphaerodactylus townsendi</name>
    <dbReference type="NCBI Taxonomy" id="933632"/>
    <lineage>
        <taxon>Eukaryota</taxon>
        <taxon>Metazoa</taxon>
        <taxon>Chordata</taxon>
        <taxon>Craniata</taxon>
        <taxon>Vertebrata</taxon>
        <taxon>Euteleostomi</taxon>
        <taxon>Lepidosauria</taxon>
        <taxon>Squamata</taxon>
        <taxon>Bifurcata</taxon>
        <taxon>Gekkota</taxon>
        <taxon>Sphaerodactylidae</taxon>
        <taxon>Sphaerodactylus</taxon>
    </lineage>
</organism>
<dbReference type="Proteomes" id="UP000827872">
    <property type="component" value="Linkage Group LG01"/>
</dbReference>
<accession>A0ACB8GAR6</accession>
<reference evidence="1" key="1">
    <citation type="submission" date="2021-08" db="EMBL/GenBank/DDBJ databases">
        <title>The first chromosome-level gecko genome reveals the dynamic sex chromosomes of Neotropical dwarf geckos (Sphaerodactylidae: Sphaerodactylus).</title>
        <authorList>
            <person name="Pinto B.J."/>
            <person name="Keating S.E."/>
            <person name="Gamble T."/>
        </authorList>
    </citation>
    <scope>NUCLEOTIDE SEQUENCE</scope>
    <source>
        <strain evidence="1">TG3544</strain>
    </source>
</reference>
<proteinExistence type="predicted"/>
<evidence type="ECO:0000313" key="1">
    <source>
        <dbReference type="EMBL" id="KAH8016570.1"/>
    </source>
</evidence>
<dbReference type="EMBL" id="CM037614">
    <property type="protein sequence ID" value="KAH8016570.1"/>
    <property type="molecule type" value="Genomic_DNA"/>
</dbReference>
<gene>
    <name evidence="1" type="ORF">K3G42_019727</name>
</gene>
<name>A0ACB8GAR6_9SAUR</name>
<evidence type="ECO:0000313" key="2">
    <source>
        <dbReference type="Proteomes" id="UP000827872"/>
    </source>
</evidence>
<sequence length="267" mass="29513">MRFGAKMMPGIEELRRQRGCWWQKPLAAAVTTGQCGSGRDGDGRWSRQRPLLRRALQNLSPRLRRRGRQPTFPMLLGCLGCLPFIAASCFIYGDRRELGWRKECRWQRPPDRCLVCWAGPELPERSRRVEPATAIASGIAIPEPEATKTTSAQTGPDGGGGASQDAPVTPQEATLMILLSAQLLDTGTSQETILHLLIQLKPVPQYITCLVEVQQWDYHLSGNRLLVDVKLLVGNSVAEIRVSGSDSSTAALCTYPCLHFLDPIDHT</sequence>